<sequence length="76" mass="8694">MLNLDRITFDRQIMAGQACIRGMRIPVSLVVNLVANGKPIEEILEEYPDLEAEDIRQSLLYAAWLTQEKVYSIRTA</sequence>
<dbReference type="Pfam" id="PF04255">
    <property type="entry name" value="DUF433"/>
    <property type="match status" value="1"/>
</dbReference>
<gene>
    <name evidence="1" type="ORF">SR1949_30340</name>
</gene>
<evidence type="ECO:0000313" key="2">
    <source>
        <dbReference type="Proteomes" id="UP000300142"/>
    </source>
</evidence>
<accession>A0A480A3S4</accession>
<evidence type="ECO:0008006" key="3">
    <source>
        <dbReference type="Google" id="ProtNLM"/>
    </source>
</evidence>
<dbReference type="Gene3D" id="1.10.10.10">
    <property type="entry name" value="Winged helix-like DNA-binding domain superfamily/Winged helix DNA-binding domain"/>
    <property type="match status" value="1"/>
</dbReference>
<dbReference type="PANTHER" id="PTHR34849:SF3">
    <property type="entry name" value="SSR2962 PROTEIN"/>
    <property type="match status" value="1"/>
</dbReference>
<proteinExistence type="predicted"/>
<keyword evidence="2" id="KW-1185">Reference proteome</keyword>
<evidence type="ECO:0000313" key="1">
    <source>
        <dbReference type="EMBL" id="GCL37921.1"/>
    </source>
</evidence>
<dbReference type="Proteomes" id="UP000300142">
    <property type="component" value="Unassembled WGS sequence"/>
</dbReference>
<comment type="caution">
    <text evidence="1">The sequence shown here is derived from an EMBL/GenBank/DDBJ whole genome shotgun (WGS) entry which is preliminary data.</text>
</comment>
<reference evidence="2" key="1">
    <citation type="submission" date="2019-02" db="EMBL/GenBank/DDBJ databases">
        <title>Draft genome sequence of Sphaerospermopsis reniformis NIES-1949.</title>
        <authorList>
            <person name="Yamaguchi H."/>
            <person name="Suzuki S."/>
            <person name="Kawachi M."/>
        </authorList>
    </citation>
    <scope>NUCLEOTIDE SEQUENCE [LARGE SCALE GENOMIC DNA]</scope>
    <source>
        <strain evidence="2">NIES-1949</strain>
    </source>
</reference>
<dbReference type="InterPro" id="IPR036388">
    <property type="entry name" value="WH-like_DNA-bd_sf"/>
</dbReference>
<name>A0A480A3S4_9CYAN</name>
<dbReference type="SUPFAM" id="SSF46689">
    <property type="entry name" value="Homeodomain-like"/>
    <property type="match status" value="1"/>
</dbReference>
<dbReference type="EMBL" id="BJCE01000105">
    <property type="protein sequence ID" value="GCL37921.1"/>
    <property type="molecule type" value="Genomic_DNA"/>
</dbReference>
<organism evidence="1 2">
    <name type="scientific">Sphaerospermopsis reniformis</name>
    <dbReference type="NCBI Taxonomy" id="531300"/>
    <lineage>
        <taxon>Bacteria</taxon>
        <taxon>Bacillati</taxon>
        <taxon>Cyanobacteriota</taxon>
        <taxon>Cyanophyceae</taxon>
        <taxon>Nostocales</taxon>
        <taxon>Aphanizomenonaceae</taxon>
        <taxon>Sphaerospermopsis</taxon>
    </lineage>
</organism>
<dbReference type="InterPro" id="IPR007367">
    <property type="entry name" value="DUF433"/>
</dbReference>
<dbReference type="AlphaFoldDB" id="A0A480A3S4"/>
<protein>
    <recommendedName>
        <fullName evidence="3">DUF433 domain-containing protein</fullName>
    </recommendedName>
</protein>
<dbReference type="PANTHER" id="PTHR34849">
    <property type="entry name" value="SSL5025 PROTEIN"/>
    <property type="match status" value="1"/>
</dbReference>
<dbReference type="RefSeq" id="WP_137667957.1">
    <property type="nucleotide sequence ID" value="NZ_BJCE01000105.1"/>
</dbReference>
<dbReference type="InterPro" id="IPR009057">
    <property type="entry name" value="Homeodomain-like_sf"/>
</dbReference>